<reference evidence="2 3" key="1">
    <citation type="journal article" date="2009" name="Science">
        <title>Genome sequence, comparative analysis, and population genetics of the domestic horse.</title>
        <authorList>
            <consortium name="Broad Institute Genome Sequencing Platform"/>
            <consortium name="Broad Institute Whole Genome Assembly Team"/>
            <person name="Wade C.M."/>
            <person name="Giulotto E."/>
            <person name="Sigurdsson S."/>
            <person name="Zoli M."/>
            <person name="Gnerre S."/>
            <person name="Imsland F."/>
            <person name="Lear T.L."/>
            <person name="Adelson D.L."/>
            <person name="Bailey E."/>
            <person name="Bellone R.R."/>
            <person name="Bloecker H."/>
            <person name="Distl O."/>
            <person name="Edgar R.C."/>
            <person name="Garber M."/>
            <person name="Leeb T."/>
            <person name="Mauceli E."/>
            <person name="MacLeod J.N."/>
            <person name="Penedo M.C.T."/>
            <person name="Raison J.M."/>
            <person name="Sharpe T."/>
            <person name="Vogel J."/>
            <person name="Andersson L."/>
            <person name="Antczak D.F."/>
            <person name="Biagi T."/>
            <person name="Binns M.M."/>
            <person name="Chowdhary B.P."/>
            <person name="Coleman S.J."/>
            <person name="Della Valle G."/>
            <person name="Fryc S."/>
            <person name="Guerin G."/>
            <person name="Hasegawa T."/>
            <person name="Hill E.W."/>
            <person name="Jurka J."/>
            <person name="Kiialainen A."/>
            <person name="Lindgren G."/>
            <person name="Liu J."/>
            <person name="Magnani E."/>
            <person name="Mickelson J.R."/>
            <person name="Murray J."/>
            <person name="Nergadze S.G."/>
            <person name="Onofrio R."/>
            <person name="Pedroni S."/>
            <person name="Piras M.F."/>
            <person name="Raudsepp T."/>
            <person name="Rocchi M."/>
            <person name="Roeed K.H."/>
            <person name="Ryder O.A."/>
            <person name="Searle S."/>
            <person name="Skow L."/>
            <person name="Swinburne J.E."/>
            <person name="Syvaenen A.C."/>
            <person name="Tozaki T."/>
            <person name="Valberg S.J."/>
            <person name="Vaudin M."/>
            <person name="White J.R."/>
            <person name="Zody M.C."/>
            <person name="Lander E.S."/>
            <person name="Lindblad-Toh K."/>
        </authorList>
    </citation>
    <scope>NUCLEOTIDE SEQUENCE [LARGE SCALE GENOMIC DNA]</scope>
    <source>
        <strain evidence="2 3">Thoroughbred</strain>
    </source>
</reference>
<dbReference type="GeneTree" id="ENSGT00940000160625"/>
<keyword evidence="1" id="KW-0472">Membrane</keyword>
<evidence type="ECO:0000313" key="2">
    <source>
        <dbReference type="Ensembl" id="ENSECAP00000061498.1"/>
    </source>
</evidence>
<accession>A0A9L0RG46</accession>
<name>A0A9L0RG46_HORSE</name>
<dbReference type="Proteomes" id="UP000002281">
    <property type="component" value="Chromosome 3"/>
</dbReference>
<dbReference type="AlphaFoldDB" id="A0A9L0RG46"/>
<dbReference type="Ensembl" id="ENSECAT00000116971.1">
    <property type="protein sequence ID" value="ENSECAP00000061498.1"/>
    <property type="gene ID" value="ENSECAG00000053067.1"/>
</dbReference>
<keyword evidence="1" id="KW-0812">Transmembrane</keyword>
<keyword evidence="1" id="KW-1133">Transmembrane helix</keyword>
<protein>
    <submittedName>
        <fullName evidence="2">Uncharacterized protein</fullName>
    </submittedName>
</protein>
<proteinExistence type="predicted"/>
<reference evidence="2" key="3">
    <citation type="submission" date="2025-09" db="UniProtKB">
        <authorList>
            <consortium name="Ensembl"/>
        </authorList>
    </citation>
    <scope>IDENTIFICATION</scope>
    <source>
        <strain evidence="2">Thoroughbred</strain>
    </source>
</reference>
<organism evidence="2 3">
    <name type="scientific">Equus caballus</name>
    <name type="common">Horse</name>
    <dbReference type="NCBI Taxonomy" id="9796"/>
    <lineage>
        <taxon>Eukaryota</taxon>
        <taxon>Metazoa</taxon>
        <taxon>Chordata</taxon>
        <taxon>Craniata</taxon>
        <taxon>Vertebrata</taxon>
        <taxon>Euteleostomi</taxon>
        <taxon>Mammalia</taxon>
        <taxon>Eutheria</taxon>
        <taxon>Laurasiatheria</taxon>
        <taxon>Perissodactyla</taxon>
        <taxon>Equidae</taxon>
        <taxon>Equus</taxon>
    </lineage>
</organism>
<feature type="transmembrane region" description="Helical" evidence="1">
    <location>
        <begin position="21"/>
        <end position="38"/>
    </location>
</feature>
<keyword evidence="3" id="KW-1185">Reference proteome</keyword>
<evidence type="ECO:0000256" key="1">
    <source>
        <dbReference type="SAM" id="Phobius"/>
    </source>
</evidence>
<reference evidence="2" key="2">
    <citation type="submission" date="2025-08" db="UniProtKB">
        <authorList>
            <consortium name="Ensembl"/>
        </authorList>
    </citation>
    <scope>IDENTIFICATION</scope>
    <source>
        <strain evidence="2">Thoroughbred</strain>
    </source>
</reference>
<sequence length="201" mass="22250">LVCACARRGARGLPRGARRRLVVAVGSRVVVGSLAVLWRCGGGPGGSRLAGTGLRTLGTVRQGELPWDDKDFRSLVVLGAGVAFYLYFRDPGKEITWKHFVQYYLARGLVRGFTVCPGRRWCTRSVSRNPKQSQPRVQTRHGFTFSSNEPTEHCHAHFLAGWKSLEIMANFIFPLLLLLRLSSVCLSLSFDLVSDSELLSS</sequence>
<dbReference type="Gene3D" id="3.40.1690.20">
    <property type="match status" value="1"/>
</dbReference>
<evidence type="ECO:0000313" key="3">
    <source>
        <dbReference type="Proteomes" id="UP000002281"/>
    </source>
</evidence>